<keyword evidence="3" id="KW-1185">Reference proteome</keyword>
<dbReference type="OrthoDB" id="5374757at2759"/>
<dbReference type="PANTHER" id="PTHR40635">
    <property type="match status" value="1"/>
</dbReference>
<dbReference type="EMBL" id="JAGPYM010000001">
    <property type="protein sequence ID" value="KAH6900365.1"/>
    <property type="molecule type" value="Genomic_DNA"/>
</dbReference>
<protein>
    <submittedName>
        <fullName evidence="2">Uncharacterized protein</fullName>
    </submittedName>
</protein>
<evidence type="ECO:0000313" key="2">
    <source>
        <dbReference type="EMBL" id="KAH6900365.1"/>
    </source>
</evidence>
<sequence>MAPLRRYLRISKYSVLECRIYLDNPALAHSWLLNPRNPILPKVIESIRPLVLPKLREERERERNKKKSSKKKTVKDVIVEDDFEVSIFLMETTTRHSLAYKTKHFREKLPPRIESNSTKLISETDRTAVDVDLLEDQAPVLREEDEEESLFLADIPSADTVRRSKRQRRSPGRDGDVDGDSDAYDDDETASAIEIDSDTEAPPHKRHRVRAALSDDIPEGEDDDKKKLAMDVSYEGFAIYGQVLCLVIKKRDSGRRPSPSNGGGAAASAGVSGSRPEGQAMMENWISSTQMPVGEEVS</sequence>
<accession>A0A9P9AX25</accession>
<evidence type="ECO:0000256" key="1">
    <source>
        <dbReference type="SAM" id="MobiDB-lite"/>
    </source>
</evidence>
<feature type="compositionally biased region" description="Low complexity" evidence="1">
    <location>
        <begin position="256"/>
        <end position="274"/>
    </location>
</feature>
<comment type="caution">
    <text evidence="2">The sequence shown here is derived from an EMBL/GenBank/DDBJ whole genome shotgun (WGS) entry which is preliminary data.</text>
</comment>
<dbReference type="AlphaFoldDB" id="A0A9P9AX25"/>
<feature type="region of interest" description="Disordered" evidence="1">
    <location>
        <begin position="253"/>
        <end position="298"/>
    </location>
</feature>
<name>A0A9P9AX25_9HYPO</name>
<proteinExistence type="predicted"/>
<reference evidence="2 3" key="1">
    <citation type="journal article" date="2021" name="Nat. Commun.">
        <title>Genetic determinants of endophytism in the Arabidopsis root mycobiome.</title>
        <authorList>
            <person name="Mesny F."/>
            <person name="Miyauchi S."/>
            <person name="Thiergart T."/>
            <person name="Pickel B."/>
            <person name="Atanasova L."/>
            <person name="Karlsson M."/>
            <person name="Huettel B."/>
            <person name="Barry K.W."/>
            <person name="Haridas S."/>
            <person name="Chen C."/>
            <person name="Bauer D."/>
            <person name="Andreopoulos W."/>
            <person name="Pangilinan J."/>
            <person name="LaButti K."/>
            <person name="Riley R."/>
            <person name="Lipzen A."/>
            <person name="Clum A."/>
            <person name="Drula E."/>
            <person name="Henrissat B."/>
            <person name="Kohler A."/>
            <person name="Grigoriev I.V."/>
            <person name="Martin F.M."/>
            <person name="Hacquard S."/>
        </authorList>
    </citation>
    <scope>NUCLEOTIDE SEQUENCE [LARGE SCALE GENOMIC DNA]</scope>
    <source>
        <strain evidence="2 3">MPI-CAGE-CH-0241</strain>
    </source>
</reference>
<feature type="compositionally biased region" description="Acidic residues" evidence="1">
    <location>
        <begin position="177"/>
        <end position="199"/>
    </location>
</feature>
<evidence type="ECO:0000313" key="3">
    <source>
        <dbReference type="Proteomes" id="UP000777438"/>
    </source>
</evidence>
<gene>
    <name evidence="2" type="ORF">B0T10DRAFT_470379</name>
</gene>
<organism evidence="2 3">
    <name type="scientific">Thelonectria olida</name>
    <dbReference type="NCBI Taxonomy" id="1576542"/>
    <lineage>
        <taxon>Eukaryota</taxon>
        <taxon>Fungi</taxon>
        <taxon>Dikarya</taxon>
        <taxon>Ascomycota</taxon>
        <taxon>Pezizomycotina</taxon>
        <taxon>Sordariomycetes</taxon>
        <taxon>Hypocreomycetidae</taxon>
        <taxon>Hypocreales</taxon>
        <taxon>Nectriaceae</taxon>
        <taxon>Thelonectria</taxon>
    </lineage>
</organism>
<feature type="region of interest" description="Disordered" evidence="1">
    <location>
        <begin position="160"/>
        <end position="224"/>
    </location>
</feature>
<dbReference type="PANTHER" id="PTHR40635:SF1">
    <property type="match status" value="1"/>
</dbReference>
<dbReference type="Proteomes" id="UP000777438">
    <property type="component" value="Unassembled WGS sequence"/>
</dbReference>